<proteinExistence type="predicted"/>
<dbReference type="Proteomes" id="UP000237000">
    <property type="component" value="Unassembled WGS sequence"/>
</dbReference>
<reference evidence="2" key="1">
    <citation type="submission" date="2016-06" db="EMBL/GenBank/DDBJ databases">
        <title>Parallel loss of symbiosis genes in relatives of nitrogen-fixing non-legume Parasponia.</title>
        <authorList>
            <person name="Van Velzen R."/>
            <person name="Holmer R."/>
            <person name="Bu F."/>
            <person name="Rutten L."/>
            <person name="Van Zeijl A."/>
            <person name="Liu W."/>
            <person name="Santuari L."/>
            <person name="Cao Q."/>
            <person name="Sharma T."/>
            <person name="Shen D."/>
            <person name="Roswanjaya Y."/>
            <person name="Wardhani T."/>
            <person name="Kalhor M.S."/>
            <person name="Jansen J."/>
            <person name="Van den Hoogen J."/>
            <person name="Gungor B."/>
            <person name="Hartog M."/>
            <person name="Hontelez J."/>
            <person name="Verver J."/>
            <person name="Yang W.-C."/>
            <person name="Schijlen E."/>
            <person name="Repin R."/>
            <person name="Schilthuizen M."/>
            <person name="Schranz E."/>
            <person name="Heidstra R."/>
            <person name="Miyata K."/>
            <person name="Fedorova E."/>
            <person name="Kohlen W."/>
            <person name="Bisseling T."/>
            <person name="Smit S."/>
            <person name="Geurts R."/>
        </authorList>
    </citation>
    <scope>NUCLEOTIDE SEQUENCE [LARGE SCALE GENOMIC DNA]</scope>
    <source>
        <strain evidence="2">cv. RG33-2</strain>
    </source>
</reference>
<keyword evidence="2" id="KW-1185">Reference proteome</keyword>
<evidence type="ECO:0000313" key="1">
    <source>
        <dbReference type="EMBL" id="POO02501.1"/>
    </source>
</evidence>
<dbReference type="AlphaFoldDB" id="A0A2P5FXH3"/>
<comment type="caution">
    <text evidence="1">The sequence shown here is derived from an EMBL/GenBank/DDBJ whole genome shotgun (WGS) entry which is preliminary data.</text>
</comment>
<name>A0A2P5FXH3_TREOI</name>
<sequence length="64" mass="6781">MLKGETKSTGGSNLGDDDKELDSFLIGVALCSDLFYAPKEEGEGKKKKPSKAKPLGVVLIEPSI</sequence>
<dbReference type="EMBL" id="JXTC01000004">
    <property type="protein sequence ID" value="POO02501.1"/>
    <property type="molecule type" value="Genomic_DNA"/>
</dbReference>
<organism evidence="1 2">
    <name type="scientific">Trema orientale</name>
    <name type="common">Charcoal tree</name>
    <name type="synonym">Celtis orientalis</name>
    <dbReference type="NCBI Taxonomy" id="63057"/>
    <lineage>
        <taxon>Eukaryota</taxon>
        <taxon>Viridiplantae</taxon>
        <taxon>Streptophyta</taxon>
        <taxon>Embryophyta</taxon>
        <taxon>Tracheophyta</taxon>
        <taxon>Spermatophyta</taxon>
        <taxon>Magnoliopsida</taxon>
        <taxon>eudicotyledons</taxon>
        <taxon>Gunneridae</taxon>
        <taxon>Pentapetalae</taxon>
        <taxon>rosids</taxon>
        <taxon>fabids</taxon>
        <taxon>Rosales</taxon>
        <taxon>Cannabaceae</taxon>
        <taxon>Trema</taxon>
    </lineage>
</organism>
<accession>A0A2P5FXH3</accession>
<gene>
    <name evidence="1" type="ORF">TorRG33x02_014850</name>
</gene>
<dbReference type="InParanoid" id="A0A2P5FXH3"/>
<evidence type="ECO:0000313" key="2">
    <source>
        <dbReference type="Proteomes" id="UP000237000"/>
    </source>
</evidence>
<protein>
    <submittedName>
        <fullName evidence="1">Uncharacterized protein</fullName>
    </submittedName>
</protein>